<evidence type="ECO:0000259" key="2">
    <source>
        <dbReference type="Pfam" id="PF00462"/>
    </source>
</evidence>
<dbReference type="CDD" id="cd03031">
    <property type="entry name" value="GRX_GRX_like"/>
    <property type="match status" value="1"/>
</dbReference>
<dbReference type="PANTHER" id="PTHR45669">
    <property type="entry name" value="GLUTAREDOXIN DOMAIN-CONTAINING CYSTEINE-RICH PROTEIN CG12206-RELATED"/>
    <property type="match status" value="1"/>
</dbReference>
<feature type="domain" description="Glutaredoxin" evidence="2">
    <location>
        <begin position="113"/>
        <end position="179"/>
    </location>
</feature>
<gene>
    <name evidence="3" type="ORF">ZOSMA_342G00090</name>
</gene>
<keyword evidence="4" id="KW-1185">Reference proteome</keyword>
<dbReference type="Gene3D" id="3.40.30.10">
    <property type="entry name" value="Glutaredoxin"/>
    <property type="match status" value="1"/>
</dbReference>
<dbReference type="PROSITE" id="PS51354">
    <property type="entry name" value="GLUTAREDOXIN_2"/>
    <property type="match status" value="1"/>
</dbReference>
<dbReference type="PANTHER" id="PTHR45669:SF18">
    <property type="entry name" value="GLUTAREDOXIN FAMILY PROTEIN"/>
    <property type="match status" value="1"/>
</dbReference>
<reference evidence="4" key="1">
    <citation type="journal article" date="2016" name="Nature">
        <title>The genome of the seagrass Zostera marina reveals angiosperm adaptation to the sea.</title>
        <authorList>
            <person name="Olsen J.L."/>
            <person name="Rouze P."/>
            <person name="Verhelst B."/>
            <person name="Lin Y.-C."/>
            <person name="Bayer T."/>
            <person name="Collen J."/>
            <person name="Dattolo E."/>
            <person name="De Paoli E."/>
            <person name="Dittami S."/>
            <person name="Maumus F."/>
            <person name="Michel G."/>
            <person name="Kersting A."/>
            <person name="Lauritano C."/>
            <person name="Lohaus R."/>
            <person name="Toepel M."/>
            <person name="Tonon T."/>
            <person name="Vanneste K."/>
            <person name="Amirebrahimi M."/>
            <person name="Brakel J."/>
            <person name="Bostroem C."/>
            <person name="Chovatia M."/>
            <person name="Grimwood J."/>
            <person name="Jenkins J.W."/>
            <person name="Jueterbock A."/>
            <person name="Mraz A."/>
            <person name="Stam W.T."/>
            <person name="Tice H."/>
            <person name="Bornberg-Bauer E."/>
            <person name="Green P.J."/>
            <person name="Pearson G.A."/>
            <person name="Procaccini G."/>
            <person name="Duarte C.M."/>
            <person name="Schmutz J."/>
            <person name="Reusch T.B.H."/>
            <person name="Van de Peer Y."/>
        </authorList>
    </citation>
    <scope>NUCLEOTIDE SEQUENCE [LARGE SCALE GENOMIC DNA]</scope>
    <source>
        <strain evidence="4">cv. Finnish</strain>
    </source>
</reference>
<dbReference type="SUPFAM" id="SSF52833">
    <property type="entry name" value="Thioredoxin-like"/>
    <property type="match status" value="1"/>
</dbReference>
<organism evidence="3 4">
    <name type="scientific">Zostera marina</name>
    <name type="common">Eelgrass</name>
    <dbReference type="NCBI Taxonomy" id="29655"/>
    <lineage>
        <taxon>Eukaryota</taxon>
        <taxon>Viridiplantae</taxon>
        <taxon>Streptophyta</taxon>
        <taxon>Embryophyta</taxon>
        <taxon>Tracheophyta</taxon>
        <taxon>Spermatophyta</taxon>
        <taxon>Magnoliopsida</taxon>
        <taxon>Liliopsida</taxon>
        <taxon>Zosteraceae</taxon>
        <taxon>Zostera</taxon>
    </lineage>
</organism>
<feature type="compositionally biased region" description="Low complexity" evidence="1">
    <location>
        <begin position="30"/>
        <end position="44"/>
    </location>
</feature>
<dbReference type="OrthoDB" id="423313at2759"/>
<proteinExistence type="predicted"/>
<dbReference type="InterPro" id="IPR002109">
    <property type="entry name" value="Glutaredoxin"/>
</dbReference>
<evidence type="ECO:0000313" key="3">
    <source>
        <dbReference type="EMBL" id="KMZ64935.1"/>
    </source>
</evidence>
<evidence type="ECO:0000256" key="1">
    <source>
        <dbReference type="SAM" id="MobiDB-lite"/>
    </source>
</evidence>
<dbReference type="EMBL" id="LFYR01001082">
    <property type="protein sequence ID" value="KMZ64935.1"/>
    <property type="molecule type" value="Genomic_DNA"/>
</dbReference>
<dbReference type="Pfam" id="PF23733">
    <property type="entry name" value="GRXCR1-2_C"/>
    <property type="match status" value="1"/>
</dbReference>
<accession>A0A0K9P9S3</accession>
<dbReference type="AlphaFoldDB" id="A0A0K9P9S3"/>
<sequence length="259" mass="29483">MPEKEKEKGGFLRSFFSIRSQTINRKIKGKVSSTSNSNSQTKSQEPAVFFDANSAPVSKEEPIFGGSDTEIVEPSNYALHNLRRSSTTAFHRKCFSTLPIPSRKLVPWSGKRIVFFTTSLRTIRRTYEDCRAVKTILRGLRIAIDERDLAMDASYRTELQDLLCGRKLLLPQVFIGKKYLGGVEQIKQMHEDGELDEIFTKEGVVREPPGYICPFCNGLIFLPCSTCNGSRKVFDEDHQQMRRCYICNENGLVRCDECC</sequence>
<feature type="region of interest" description="Disordered" evidence="1">
    <location>
        <begin position="27"/>
        <end position="46"/>
    </location>
</feature>
<dbReference type="Proteomes" id="UP000036987">
    <property type="component" value="Unassembled WGS sequence"/>
</dbReference>
<comment type="caution">
    <text evidence="3">The sequence shown here is derived from an EMBL/GenBank/DDBJ whole genome shotgun (WGS) entry which is preliminary data.</text>
</comment>
<evidence type="ECO:0000313" key="4">
    <source>
        <dbReference type="Proteomes" id="UP000036987"/>
    </source>
</evidence>
<dbReference type="Pfam" id="PF00462">
    <property type="entry name" value="Glutaredoxin"/>
    <property type="match status" value="1"/>
</dbReference>
<name>A0A0K9P9S3_ZOSMR</name>
<dbReference type="STRING" id="29655.A0A0K9P9S3"/>
<dbReference type="OMA" id="QMHEDGE"/>
<dbReference type="InterPro" id="IPR036249">
    <property type="entry name" value="Thioredoxin-like_sf"/>
</dbReference>
<protein>
    <submittedName>
        <fullName evidence="3">Glutaredoxin family protein, expressed</fullName>
    </submittedName>
</protein>